<reference evidence="2 3" key="1">
    <citation type="submission" date="2024-01" db="EMBL/GenBank/DDBJ databases">
        <title>The complete chloroplast genome sequence of Lithospermum erythrorhizon: insights into the phylogenetic relationship among Boraginaceae species and the maternal lineages of purple gromwells.</title>
        <authorList>
            <person name="Okada T."/>
            <person name="Watanabe K."/>
        </authorList>
    </citation>
    <scope>NUCLEOTIDE SEQUENCE [LARGE SCALE GENOMIC DNA]</scope>
</reference>
<dbReference type="EMBL" id="BAABME010012535">
    <property type="protein sequence ID" value="GAA0185228.1"/>
    <property type="molecule type" value="Genomic_DNA"/>
</dbReference>
<dbReference type="InterPro" id="IPR036397">
    <property type="entry name" value="RNaseH_sf"/>
</dbReference>
<name>A0AAV3RVU8_LITER</name>
<organism evidence="2 3">
    <name type="scientific">Lithospermum erythrorhizon</name>
    <name type="common">Purple gromwell</name>
    <name type="synonym">Lithospermum officinale var. erythrorhizon</name>
    <dbReference type="NCBI Taxonomy" id="34254"/>
    <lineage>
        <taxon>Eukaryota</taxon>
        <taxon>Viridiplantae</taxon>
        <taxon>Streptophyta</taxon>
        <taxon>Embryophyta</taxon>
        <taxon>Tracheophyta</taxon>
        <taxon>Spermatophyta</taxon>
        <taxon>Magnoliopsida</taxon>
        <taxon>eudicotyledons</taxon>
        <taxon>Gunneridae</taxon>
        <taxon>Pentapetalae</taxon>
        <taxon>asterids</taxon>
        <taxon>lamiids</taxon>
        <taxon>Boraginales</taxon>
        <taxon>Boraginaceae</taxon>
        <taxon>Boraginoideae</taxon>
        <taxon>Lithospermeae</taxon>
        <taxon>Lithospermum</taxon>
    </lineage>
</organism>
<dbReference type="Pfam" id="PF13456">
    <property type="entry name" value="RVT_3"/>
    <property type="match status" value="1"/>
</dbReference>
<dbReference type="Proteomes" id="UP001454036">
    <property type="component" value="Unassembled WGS sequence"/>
</dbReference>
<dbReference type="Gene3D" id="3.30.420.10">
    <property type="entry name" value="Ribonuclease H-like superfamily/Ribonuclease H"/>
    <property type="match status" value="1"/>
</dbReference>
<evidence type="ECO:0000313" key="2">
    <source>
        <dbReference type="EMBL" id="GAA0185228.1"/>
    </source>
</evidence>
<evidence type="ECO:0000313" key="3">
    <source>
        <dbReference type="Proteomes" id="UP001454036"/>
    </source>
</evidence>
<sequence length="155" mass="17656">MGMVSIVEAAEPRVWLLYVDGDSNPGGSGGGILLWSPKGYKIEYALRFVFTTISNEAKYEALANGLSLANTLGAEHIHVRMDSELMVGHVKGHFKIDETKERLVVYLRRVRDLTRLFRSYHMEHVPRERNQEEDRLSQLATAEYGLMENSTSVEW</sequence>
<dbReference type="GO" id="GO:0004523">
    <property type="term" value="F:RNA-DNA hybrid ribonuclease activity"/>
    <property type="evidence" value="ECO:0007669"/>
    <property type="project" value="InterPro"/>
</dbReference>
<dbReference type="CDD" id="cd09279">
    <property type="entry name" value="RNase_HI_like"/>
    <property type="match status" value="1"/>
</dbReference>
<feature type="domain" description="RNase H type-1" evidence="1">
    <location>
        <begin position="20"/>
        <end position="138"/>
    </location>
</feature>
<dbReference type="InterPro" id="IPR012337">
    <property type="entry name" value="RNaseH-like_sf"/>
</dbReference>
<keyword evidence="3" id="KW-1185">Reference proteome</keyword>
<dbReference type="PANTHER" id="PTHR48475:SF1">
    <property type="entry name" value="RNASE H TYPE-1 DOMAIN-CONTAINING PROTEIN"/>
    <property type="match status" value="1"/>
</dbReference>
<accession>A0AAV3RVU8</accession>
<protein>
    <recommendedName>
        <fullName evidence="1">RNase H type-1 domain-containing protein</fullName>
    </recommendedName>
</protein>
<gene>
    <name evidence="2" type="ORF">LIER_32516</name>
</gene>
<dbReference type="AlphaFoldDB" id="A0AAV3RVU8"/>
<comment type="caution">
    <text evidence="2">The sequence shown here is derived from an EMBL/GenBank/DDBJ whole genome shotgun (WGS) entry which is preliminary data.</text>
</comment>
<evidence type="ECO:0000259" key="1">
    <source>
        <dbReference type="Pfam" id="PF13456"/>
    </source>
</evidence>
<dbReference type="PANTHER" id="PTHR48475">
    <property type="entry name" value="RIBONUCLEASE H"/>
    <property type="match status" value="1"/>
</dbReference>
<dbReference type="SUPFAM" id="SSF53098">
    <property type="entry name" value="Ribonuclease H-like"/>
    <property type="match status" value="1"/>
</dbReference>
<dbReference type="GO" id="GO:0003676">
    <property type="term" value="F:nucleic acid binding"/>
    <property type="evidence" value="ECO:0007669"/>
    <property type="project" value="InterPro"/>
</dbReference>
<dbReference type="InterPro" id="IPR002156">
    <property type="entry name" value="RNaseH_domain"/>
</dbReference>
<proteinExistence type="predicted"/>